<feature type="modified residue" description="4-aspartylphosphate" evidence="14">
    <location>
        <position position="1057"/>
    </location>
</feature>
<gene>
    <name evidence="20" type="ORF">M437DRAFT_55282</name>
</gene>
<proteinExistence type="predicted"/>
<feature type="region of interest" description="Disordered" evidence="16">
    <location>
        <begin position="739"/>
        <end position="771"/>
    </location>
</feature>
<feature type="region of interest" description="Disordered" evidence="16">
    <location>
        <begin position="924"/>
        <end position="956"/>
    </location>
</feature>
<evidence type="ECO:0000256" key="11">
    <source>
        <dbReference type="ARBA" id="ARBA00023012"/>
    </source>
</evidence>
<keyword evidence="6 17" id="KW-0812">Transmembrane</keyword>
<keyword evidence="9" id="KW-0067">ATP-binding</keyword>
<dbReference type="PANTHER" id="PTHR43047:SF72">
    <property type="entry name" value="OSMOSENSING HISTIDINE PROTEIN KINASE SLN1"/>
    <property type="match status" value="1"/>
</dbReference>
<dbReference type="FunFam" id="3.40.50.2300:FF:000289">
    <property type="entry name" value="Osmosensing histidine protein kinase SLN1"/>
    <property type="match status" value="1"/>
</dbReference>
<evidence type="ECO:0000256" key="16">
    <source>
        <dbReference type="SAM" id="MobiDB-lite"/>
    </source>
</evidence>
<dbReference type="Proteomes" id="UP000030672">
    <property type="component" value="Unassembled WGS sequence"/>
</dbReference>
<comment type="subcellular location">
    <subcellularLocation>
        <location evidence="2">Membrane</location>
    </subcellularLocation>
</comment>
<feature type="region of interest" description="Disordered" evidence="16">
    <location>
        <begin position="1132"/>
        <end position="1206"/>
    </location>
</feature>
<evidence type="ECO:0000256" key="1">
    <source>
        <dbReference type="ARBA" id="ARBA00000085"/>
    </source>
</evidence>
<name>A0A074WCI1_AURM1</name>
<organism evidence="20 21">
    <name type="scientific">Aureobasidium melanogenum (strain CBS 110374)</name>
    <name type="common">Aureobasidium pullulans var. melanogenum</name>
    <dbReference type="NCBI Taxonomy" id="1043003"/>
    <lineage>
        <taxon>Eukaryota</taxon>
        <taxon>Fungi</taxon>
        <taxon>Dikarya</taxon>
        <taxon>Ascomycota</taxon>
        <taxon>Pezizomycotina</taxon>
        <taxon>Dothideomycetes</taxon>
        <taxon>Dothideomycetidae</taxon>
        <taxon>Dothideales</taxon>
        <taxon>Saccotheciaceae</taxon>
        <taxon>Aureobasidium</taxon>
    </lineage>
</organism>
<keyword evidence="5" id="KW-0808">Transferase</keyword>
<protein>
    <recommendedName>
        <fullName evidence="3">histidine kinase</fullName>
        <ecNumber evidence="3">2.7.13.3</ecNumber>
    </recommendedName>
</protein>
<evidence type="ECO:0000256" key="14">
    <source>
        <dbReference type="PROSITE-ProRule" id="PRU00169"/>
    </source>
</evidence>
<dbReference type="PROSITE" id="PS50109">
    <property type="entry name" value="HIS_KIN"/>
    <property type="match status" value="1"/>
</dbReference>
<dbReference type="CDD" id="cd17546">
    <property type="entry name" value="REC_hyHK_CKI1_RcsC-like"/>
    <property type="match status" value="1"/>
</dbReference>
<dbReference type="SMART" id="SM00448">
    <property type="entry name" value="REC"/>
    <property type="match status" value="1"/>
</dbReference>
<comment type="catalytic activity">
    <reaction evidence="1">
        <text>ATP + protein L-histidine = ADP + protein N-phospho-L-histidine.</text>
        <dbReference type="EC" id="2.7.13.3"/>
    </reaction>
</comment>
<keyword evidence="13" id="KW-0325">Glycoprotein</keyword>
<dbReference type="GeneID" id="63916209"/>
<evidence type="ECO:0000256" key="17">
    <source>
        <dbReference type="SAM" id="Phobius"/>
    </source>
</evidence>
<evidence type="ECO:0000256" key="4">
    <source>
        <dbReference type="ARBA" id="ARBA00022553"/>
    </source>
</evidence>
<dbReference type="InterPro" id="IPR001789">
    <property type="entry name" value="Sig_transdc_resp-reg_receiver"/>
</dbReference>
<dbReference type="InterPro" id="IPR005467">
    <property type="entry name" value="His_kinase_dom"/>
</dbReference>
<keyword evidence="7" id="KW-0547">Nucleotide-binding</keyword>
<keyword evidence="12 17" id="KW-0472">Membrane</keyword>
<evidence type="ECO:0000256" key="3">
    <source>
        <dbReference type="ARBA" id="ARBA00012438"/>
    </source>
</evidence>
<dbReference type="SUPFAM" id="SSF47384">
    <property type="entry name" value="Homodimeric domain of signal transducing histidine kinase"/>
    <property type="match status" value="1"/>
</dbReference>
<feature type="coiled-coil region" evidence="15">
    <location>
        <begin position="528"/>
        <end position="555"/>
    </location>
</feature>
<evidence type="ECO:0000256" key="9">
    <source>
        <dbReference type="ARBA" id="ARBA00022840"/>
    </source>
</evidence>
<dbReference type="Pfam" id="PF00512">
    <property type="entry name" value="HisKA"/>
    <property type="match status" value="1"/>
</dbReference>
<dbReference type="PROSITE" id="PS50110">
    <property type="entry name" value="RESPONSE_REGULATORY"/>
    <property type="match status" value="1"/>
</dbReference>
<evidence type="ECO:0000256" key="5">
    <source>
        <dbReference type="ARBA" id="ARBA00022679"/>
    </source>
</evidence>
<dbReference type="InterPro" id="IPR004358">
    <property type="entry name" value="Sig_transdc_His_kin-like_C"/>
</dbReference>
<dbReference type="CDD" id="cd16922">
    <property type="entry name" value="HATPase_EvgS-ArcB-TorS-like"/>
    <property type="match status" value="1"/>
</dbReference>
<evidence type="ECO:0000256" key="6">
    <source>
        <dbReference type="ARBA" id="ARBA00022692"/>
    </source>
</evidence>
<dbReference type="PRINTS" id="PR00344">
    <property type="entry name" value="BCTRLSENSOR"/>
</dbReference>
<dbReference type="EC" id="2.7.13.3" evidence="3"/>
<dbReference type="RefSeq" id="XP_040877229.1">
    <property type="nucleotide sequence ID" value="XM_041022836.1"/>
</dbReference>
<dbReference type="GO" id="GO:0005886">
    <property type="term" value="C:plasma membrane"/>
    <property type="evidence" value="ECO:0007669"/>
    <property type="project" value="UniProtKB-ARBA"/>
</dbReference>
<dbReference type="Gene3D" id="3.30.565.10">
    <property type="entry name" value="Histidine kinase-like ATPase, C-terminal domain"/>
    <property type="match status" value="1"/>
</dbReference>
<keyword evidence="21" id="KW-1185">Reference proteome</keyword>
<evidence type="ECO:0000256" key="13">
    <source>
        <dbReference type="ARBA" id="ARBA00023180"/>
    </source>
</evidence>
<dbReference type="SMART" id="SM00388">
    <property type="entry name" value="HisKA"/>
    <property type="match status" value="1"/>
</dbReference>
<keyword evidence="8" id="KW-0418">Kinase</keyword>
<dbReference type="CDD" id="cd00082">
    <property type="entry name" value="HisKA"/>
    <property type="match status" value="1"/>
</dbReference>
<keyword evidence="4 14" id="KW-0597">Phosphoprotein</keyword>
<evidence type="ECO:0000259" key="18">
    <source>
        <dbReference type="PROSITE" id="PS50109"/>
    </source>
</evidence>
<feature type="compositionally biased region" description="Polar residues" evidence="16">
    <location>
        <begin position="941"/>
        <end position="956"/>
    </location>
</feature>
<dbReference type="Gene3D" id="1.10.287.130">
    <property type="match status" value="1"/>
</dbReference>
<dbReference type="GO" id="GO:0000155">
    <property type="term" value="F:phosphorelay sensor kinase activity"/>
    <property type="evidence" value="ECO:0007669"/>
    <property type="project" value="InterPro"/>
</dbReference>
<evidence type="ECO:0000259" key="19">
    <source>
        <dbReference type="PROSITE" id="PS50110"/>
    </source>
</evidence>
<evidence type="ECO:0000256" key="10">
    <source>
        <dbReference type="ARBA" id="ARBA00022989"/>
    </source>
</evidence>
<dbReference type="FunFam" id="1.10.287.130:FF:000004">
    <property type="entry name" value="Ethylene receptor 1"/>
    <property type="match status" value="1"/>
</dbReference>
<dbReference type="InterPro" id="IPR003661">
    <property type="entry name" value="HisK_dim/P_dom"/>
</dbReference>
<dbReference type="Gene3D" id="3.40.50.2300">
    <property type="match status" value="1"/>
</dbReference>
<dbReference type="InterPro" id="IPR036890">
    <property type="entry name" value="HATPase_C_sf"/>
</dbReference>
<dbReference type="PANTHER" id="PTHR43047">
    <property type="entry name" value="TWO-COMPONENT HISTIDINE PROTEIN KINASE"/>
    <property type="match status" value="1"/>
</dbReference>
<evidence type="ECO:0000313" key="20">
    <source>
        <dbReference type="EMBL" id="KEQ60206.1"/>
    </source>
</evidence>
<dbReference type="Pfam" id="PF02518">
    <property type="entry name" value="HATPase_c"/>
    <property type="match status" value="1"/>
</dbReference>
<dbReference type="GO" id="GO:0009927">
    <property type="term" value="F:histidine phosphotransfer kinase activity"/>
    <property type="evidence" value="ECO:0007669"/>
    <property type="project" value="TreeGrafter"/>
</dbReference>
<feature type="region of interest" description="Disordered" evidence="16">
    <location>
        <begin position="478"/>
        <end position="499"/>
    </location>
</feature>
<feature type="compositionally biased region" description="Low complexity" evidence="16">
    <location>
        <begin position="927"/>
        <end position="940"/>
    </location>
</feature>
<evidence type="ECO:0000256" key="15">
    <source>
        <dbReference type="SAM" id="Coils"/>
    </source>
</evidence>
<dbReference type="SUPFAM" id="SSF52172">
    <property type="entry name" value="CheY-like"/>
    <property type="match status" value="1"/>
</dbReference>
<keyword evidence="15" id="KW-0175">Coiled coil</keyword>
<dbReference type="EMBL" id="KL584844">
    <property type="protein sequence ID" value="KEQ60206.1"/>
    <property type="molecule type" value="Genomic_DNA"/>
</dbReference>
<accession>A0A074WCI1</accession>
<dbReference type="GO" id="GO:0007234">
    <property type="term" value="P:osmosensory signaling via phosphorelay pathway"/>
    <property type="evidence" value="ECO:0007669"/>
    <property type="project" value="UniProtKB-ARBA"/>
</dbReference>
<evidence type="ECO:0000256" key="2">
    <source>
        <dbReference type="ARBA" id="ARBA00004370"/>
    </source>
</evidence>
<dbReference type="SUPFAM" id="SSF55874">
    <property type="entry name" value="ATPase domain of HSP90 chaperone/DNA topoisomerase II/histidine kinase"/>
    <property type="match status" value="1"/>
</dbReference>
<feature type="compositionally biased region" description="Polar residues" evidence="16">
    <location>
        <begin position="1174"/>
        <end position="1192"/>
    </location>
</feature>
<feature type="compositionally biased region" description="Low complexity" evidence="16">
    <location>
        <begin position="745"/>
        <end position="754"/>
    </location>
</feature>
<dbReference type="InterPro" id="IPR036097">
    <property type="entry name" value="HisK_dim/P_sf"/>
</dbReference>
<dbReference type="GO" id="GO:0005524">
    <property type="term" value="F:ATP binding"/>
    <property type="evidence" value="ECO:0007669"/>
    <property type="project" value="UniProtKB-KW"/>
</dbReference>
<dbReference type="InterPro" id="IPR011006">
    <property type="entry name" value="CheY-like_superfamily"/>
</dbReference>
<keyword evidence="10 17" id="KW-1133">Transmembrane helix</keyword>
<sequence length="1206" mass="131892">MRIPIREQLAGLILLAAAIGLAVISIATWYTNHNFVLEIRTTRLSLTASLKAAQIASNLALIQNSVQLVSSRIVMQSALKRYNLQGNNTAANWEAAQSDFEAAIAAPASGAVGQALMLQGKIFPRDADGPNGRYSVLNATSEGIESILLPYKAPNGSDVYLSDTDYGYPPELYPNLTYFSVPINSTYRESRAIYNGEVLKAPNSTLLLGPYAVNESFSLLSLTMPVINNTSSIDVLGWLTIVCDARLIGSVVDSAEGLGSTGMTLIVGPANTTNHFPEGLLYNSPENGTVDPADIQGRYIWPLPDTFPHRHPDSSGQVEPPSFPITSYPAVVTALTQDQYSMGNAGGDISTHNEAGKGVSVGFALPNTALVDWVVIIEQDKSEVWQPIRHLRKVLLTCIFSVLGGVILFAWPLAHFASAPIRRLREATRRSVLPMGYSESNYSRDSHDMFNDPDGDGSNDEQADAVIARKEGFFANVSSWSSRHKKSRKDRKEEQRRRQFHIPGKVKERKTCIQDELTDLTRTFNEMSDELMMQYERLEERVKQRTAELELSKKAAEAANESKTLFIANISHELKTPLNGILGMCAVCMQEEDPIKLKRSLGIIYKSGDLLLNLLTDLLTFSKNQVGQQLSLDSKEFRLREISSQVLAIFDKQANEGQITLRVEFQGAEAMNGIVFPSDEDRNQYGPAGTGRVKDMILWGDVHRILQVVINLVSNSLKFTPAGGSVVLTVRCTGEAAEVNSRKTSLQSKSSKPISSRHKNSDASIAGPFGTKNSATANEINPYRERSDAYAHILASERPASPPPGRTLMFEFEVTDTGPGIAEHLQQRIFEPFVQGDLALSKKFGGTGLGLSICSQLAKLMKGTIELDSELGHGSTFKMRIPLRHIVTRSDSTASSVVGNSNDVGLGLEGVRSPQRVSQLITDDAQSHLSGHSHSSTGQSPTVAQAQVPNVQNSSRDAQPRLVGLSQPYFSSNQAMESPGSQAAAMEKITKDVKETGKIRVLVAEDNKVNQEVVLRMLKLEDIYDVTVAKDGQEALDFVKESMTAPGRSPYNLIFMDVQMPNLDGLQSTRLIREMGYDAPIVALTAFAEESNVKDCLESGMNYFLSKPIRRPALKKVLKEYCPPIMEVDEDVSPMAEKSQPKVTTKAAPQVHESPVRNQSPPPRPMSPAISVHSIGNSRTRTTIVNQNSRPNSLDLPGAPRLSSEN</sequence>
<feature type="transmembrane region" description="Helical" evidence="17">
    <location>
        <begin position="12"/>
        <end position="32"/>
    </location>
</feature>
<dbReference type="SMART" id="SM00387">
    <property type="entry name" value="HATPase_c"/>
    <property type="match status" value="1"/>
</dbReference>
<reference evidence="20 21" key="1">
    <citation type="journal article" date="2014" name="BMC Genomics">
        <title>Genome sequencing of four Aureobasidium pullulans varieties: biotechnological potential, stress tolerance, and description of new species.</title>
        <authorList>
            <person name="Gostin Ar C."/>
            <person name="Ohm R.A."/>
            <person name="Kogej T."/>
            <person name="Sonjak S."/>
            <person name="Turk M."/>
            <person name="Zajc J."/>
            <person name="Zalar P."/>
            <person name="Grube M."/>
            <person name="Sun H."/>
            <person name="Han J."/>
            <person name="Sharma A."/>
            <person name="Chiniquy J."/>
            <person name="Ngan C.Y."/>
            <person name="Lipzen A."/>
            <person name="Barry K."/>
            <person name="Grigoriev I.V."/>
            <person name="Gunde-Cimerman N."/>
        </authorList>
    </citation>
    <scope>NUCLEOTIDE SEQUENCE [LARGE SCALE GENOMIC DNA]</scope>
    <source>
        <strain evidence="20 21">CBS 110374</strain>
    </source>
</reference>
<dbReference type="InterPro" id="IPR003594">
    <property type="entry name" value="HATPase_dom"/>
</dbReference>
<dbReference type="Pfam" id="PF00072">
    <property type="entry name" value="Response_reg"/>
    <property type="match status" value="1"/>
</dbReference>
<dbReference type="STRING" id="1043003.A0A074WCI1"/>
<evidence type="ECO:0000256" key="7">
    <source>
        <dbReference type="ARBA" id="ARBA00022741"/>
    </source>
</evidence>
<evidence type="ECO:0000256" key="12">
    <source>
        <dbReference type="ARBA" id="ARBA00023136"/>
    </source>
</evidence>
<evidence type="ECO:0000313" key="21">
    <source>
        <dbReference type="Proteomes" id="UP000030672"/>
    </source>
</evidence>
<evidence type="ECO:0000256" key="8">
    <source>
        <dbReference type="ARBA" id="ARBA00022777"/>
    </source>
</evidence>
<feature type="domain" description="Histidine kinase" evidence="18">
    <location>
        <begin position="569"/>
        <end position="885"/>
    </location>
</feature>
<dbReference type="AlphaFoldDB" id="A0A074WCI1"/>
<keyword evidence="11" id="KW-0902">Two-component regulatory system</keyword>
<dbReference type="HOGENOM" id="CLU_003731_0_0_1"/>
<feature type="domain" description="Response regulatory" evidence="19">
    <location>
        <begin position="1000"/>
        <end position="1122"/>
    </location>
</feature>